<feature type="compositionally biased region" description="Basic and acidic residues" evidence="3">
    <location>
        <begin position="11"/>
        <end position="25"/>
    </location>
</feature>
<evidence type="ECO:0000313" key="5">
    <source>
        <dbReference type="EMBL" id="AJK69344.1"/>
    </source>
</evidence>
<dbReference type="Gene3D" id="3.30.70.890">
    <property type="entry name" value="GHMP kinase, C-terminal domain"/>
    <property type="match status" value="1"/>
</dbReference>
<dbReference type="AlphaFoldDB" id="A0A0B6TT03"/>
<keyword evidence="1" id="KW-0547">Nucleotide-binding</keyword>
<dbReference type="KEGG" id="cmq:B840_08730"/>
<gene>
    <name evidence="5" type="primary">galK</name>
    <name evidence="5" type="ORF">B840_08730</name>
</gene>
<reference evidence="5 6" key="1">
    <citation type="submission" date="2014-05" db="EMBL/GenBank/DDBJ databases">
        <title>Complete genome sequence of Corynebacterium marinum DSM 44953.</title>
        <authorList>
            <person name="Schaffert L."/>
            <person name="Albersmeier A."/>
            <person name="Kalinowski J."/>
            <person name="Ruckert C."/>
        </authorList>
    </citation>
    <scope>NUCLEOTIDE SEQUENCE [LARGE SCALE GENOMIC DNA]</scope>
    <source>
        <strain evidence="5 6">DSM 44953</strain>
    </source>
</reference>
<dbReference type="HOGENOM" id="CLU_692070_0_0_11"/>
<evidence type="ECO:0000256" key="1">
    <source>
        <dbReference type="ARBA" id="ARBA00022741"/>
    </source>
</evidence>
<dbReference type="Gene3D" id="3.30.230.10">
    <property type="match status" value="1"/>
</dbReference>
<evidence type="ECO:0000313" key="6">
    <source>
        <dbReference type="Proteomes" id="UP000031928"/>
    </source>
</evidence>
<protein>
    <submittedName>
        <fullName evidence="5">Galactokinase</fullName>
        <ecNumber evidence="5">2.7.1.6</ecNumber>
    </submittedName>
</protein>
<sequence length="427" mass="45094">MPMWPTAETSAADRARAAHREEVGADPDRVAHAPATWLLIGEHVDHSGGVVLAALAEPEVAVALSPRNDDLLKVTVNRTTPGGVRHSDDQVSMGVVAELAAARQSGVDDRGRPDAPPAPETGPAVRLGGIVWTLIHRQLLSRDTGGLDVTVVTDIPDGMGLGDEAALDAAFVLALLGDAPDLDDAPVRTRLAEVCSQAAEMFSPAPPLRARHTVALRGSRDAVSVIDYADGSVTQAPHPQSAALEFFAISVDGARTRRSGEIARRRSFMEDACHAFGTESLRLLPDAPQRVVEWLTAVHRVHGTEGTPSVGEAAAWLAFEEHETARAQQLARALRSRRMADVWPLLAQSQSGLTGPYGLPGSEAMVQLCLMRGALGARAASAGNVEGVIAGVQGRHAENFARDLSEDGLVLVRLGRGRVAGVEKQEP</sequence>
<feature type="region of interest" description="Disordered" evidence="3">
    <location>
        <begin position="1"/>
        <end position="25"/>
    </location>
</feature>
<dbReference type="Proteomes" id="UP000031928">
    <property type="component" value="Chromosome"/>
</dbReference>
<dbReference type="PRINTS" id="PR00959">
    <property type="entry name" value="MEVGALKINASE"/>
</dbReference>
<name>A0A0B6TT03_9CORY</name>
<keyword evidence="5" id="KW-0418">Kinase</keyword>
<dbReference type="EC" id="2.7.1.6" evidence="5"/>
<dbReference type="InterPro" id="IPR019539">
    <property type="entry name" value="GalKase_N"/>
</dbReference>
<accession>A0A0B6TT03</accession>
<dbReference type="InterPro" id="IPR020568">
    <property type="entry name" value="Ribosomal_Su5_D2-typ_SF"/>
</dbReference>
<organism evidence="5 6">
    <name type="scientific">Corynebacterium marinum DSM 44953</name>
    <dbReference type="NCBI Taxonomy" id="1224162"/>
    <lineage>
        <taxon>Bacteria</taxon>
        <taxon>Bacillati</taxon>
        <taxon>Actinomycetota</taxon>
        <taxon>Actinomycetes</taxon>
        <taxon>Mycobacteriales</taxon>
        <taxon>Corynebacteriaceae</taxon>
        <taxon>Corynebacterium</taxon>
    </lineage>
</organism>
<proteinExistence type="predicted"/>
<dbReference type="GO" id="GO:0006012">
    <property type="term" value="P:galactose metabolic process"/>
    <property type="evidence" value="ECO:0007669"/>
    <property type="project" value="TreeGrafter"/>
</dbReference>
<dbReference type="OrthoDB" id="4427597at2"/>
<feature type="domain" description="Galactokinase N-terminal" evidence="4">
    <location>
        <begin position="18"/>
        <end position="66"/>
    </location>
</feature>
<dbReference type="EMBL" id="CP007790">
    <property type="protein sequence ID" value="AJK69344.1"/>
    <property type="molecule type" value="Genomic_DNA"/>
</dbReference>
<dbReference type="PANTHER" id="PTHR10457:SF7">
    <property type="entry name" value="GALACTOKINASE-RELATED"/>
    <property type="match status" value="1"/>
</dbReference>
<dbReference type="RefSeq" id="WP_042621821.1">
    <property type="nucleotide sequence ID" value="NZ_CP007790.1"/>
</dbReference>
<dbReference type="SUPFAM" id="SSF54211">
    <property type="entry name" value="Ribosomal protein S5 domain 2-like"/>
    <property type="match status" value="1"/>
</dbReference>
<dbReference type="GO" id="GO:0005829">
    <property type="term" value="C:cytosol"/>
    <property type="evidence" value="ECO:0007669"/>
    <property type="project" value="TreeGrafter"/>
</dbReference>
<evidence type="ECO:0000259" key="4">
    <source>
        <dbReference type="Pfam" id="PF10509"/>
    </source>
</evidence>
<dbReference type="STRING" id="1224162.B840_08730"/>
<keyword evidence="2" id="KW-0067">ATP-binding</keyword>
<evidence type="ECO:0000256" key="3">
    <source>
        <dbReference type="SAM" id="MobiDB-lite"/>
    </source>
</evidence>
<dbReference type="GO" id="GO:0004335">
    <property type="term" value="F:galactokinase activity"/>
    <property type="evidence" value="ECO:0007669"/>
    <property type="project" value="UniProtKB-EC"/>
</dbReference>
<dbReference type="InterPro" id="IPR014721">
    <property type="entry name" value="Ribsml_uS5_D2-typ_fold_subgr"/>
</dbReference>
<dbReference type="Pfam" id="PF10509">
    <property type="entry name" value="GalKase_gal_bdg"/>
    <property type="match status" value="1"/>
</dbReference>
<dbReference type="PANTHER" id="PTHR10457">
    <property type="entry name" value="MEVALONATE KINASE/GALACTOKINASE"/>
    <property type="match status" value="1"/>
</dbReference>
<dbReference type="GO" id="GO:0005524">
    <property type="term" value="F:ATP binding"/>
    <property type="evidence" value="ECO:0007669"/>
    <property type="project" value="UniProtKB-KW"/>
</dbReference>
<evidence type="ECO:0000256" key="2">
    <source>
        <dbReference type="ARBA" id="ARBA00022840"/>
    </source>
</evidence>
<keyword evidence="5" id="KW-0808">Transferase</keyword>
<feature type="region of interest" description="Disordered" evidence="3">
    <location>
        <begin position="103"/>
        <end position="123"/>
    </location>
</feature>
<keyword evidence="6" id="KW-1185">Reference proteome</keyword>
<dbReference type="InterPro" id="IPR036554">
    <property type="entry name" value="GHMP_kinase_C_sf"/>
</dbReference>